<dbReference type="PROSITE" id="PS51257">
    <property type="entry name" value="PROKAR_LIPOPROTEIN"/>
    <property type="match status" value="1"/>
</dbReference>
<dbReference type="InterPro" id="IPR051156">
    <property type="entry name" value="Mito/Outer_Membr_Metalloprot"/>
</dbReference>
<evidence type="ECO:0000256" key="6">
    <source>
        <dbReference type="RuleBase" id="RU003983"/>
    </source>
</evidence>
<evidence type="ECO:0000313" key="11">
    <source>
        <dbReference type="Proteomes" id="UP000051401"/>
    </source>
</evidence>
<keyword evidence="2" id="KW-0479">Metal-binding</keyword>
<keyword evidence="3 6" id="KW-0378">Hydrolase</keyword>
<dbReference type="Gene3D" id="3.30.2010.10">
    <property type="entry name" value="Metalloproteases ('zincins'), catalytic domain"/>
    <property type="match status" value="1"/>
</dbReference>
<dbReference type="STRING" id="540747.SAMN04488031_11376"/>
<evidence type="ECO:0000256" key="2">
    <source>
        <dbReference type="ARBA" id="ARBA00022723"/>
    </source>
</evidence>
<accession>A0A0T5P4K2</accession>
<name>A0A0T5P4K2_9RHOB</name>
<comment type="similarity">
    <text evidence="6">Belongs to the peptidase M48 family.</text>
</comment>
<feature type="signal peptide" evidence="7">
    <location>
        <begin position="1"/>
        <end position="21"/>
    </location>
</feature>
<dbReference type="CDD" id="cd07324">
    <property type="entry name" value="M48C_Oma1-like"/>
    <property type="match status" value="1"/>
</dbReference>
<feature type="domain" description="Peptidase M48" evidence="8">
    <location>
        <begin position="49"/>
        <end position="225"/>
    </location>
</feature>
<dbReference type="GO" id="GO:0051603">
    <property type="term" value="P:proteolysis involved in protein catabolic process"/>
    <property type="evidence" value="ECO:0007669"/>
    <property type="project" value="TreeGrafter"/>
</dbReference>
<dbReference type="InterPro" id="IPR001915">
    <property type="entry name" value="Peptidase_M48"/>
</dbReference>
<proteinExistence type="inferred from homology"/>
<feature type="chain" id="PRO_5010437362" evidence="7">
    <location>
        <begin position="22"/>
        <end position="230"/>
    </location>
</feature>
<keyword evidence="7" id="KW-0732">Signal</keyword>
<keyword evidence="5 6" id="KW-0482">Metalloprotease</keyword>
<dbReference type="RefSeq" id="WP_057819147.1">
    <property type="nucleotide sequence ID" value="NZ_CP031598.1"/>
</dbReference>
<comment type="cofactor">
    <cofactor evidence="6">
        <name>Zn(2+)</name>
        <dbReference type="ChEBI" id="CHEBI:29105"/>
    </cofactor>
    <text evidence="6">Binds 1 zinc ion per subunit.</text>
</comment>
<dbReference type="Proteomes" id="UP000325785">
    <property type="component" value="Chromosome"/>
</dbReference>
<evidence type="ECO:0000256" key="1">
    <source>
        <dbReference type="ARBA" id="ARBA00022670"/>
    </source>
</evidence>
<keyword evidence="4 6" id="KW-0862">Zinc</keyword>
<evidence type="ECO:0000256" key="7">
    <source>
        <dbReference type="SAM" id="SignalP"/>
    </source>
</evidence>
<evidence type="ECO:0000313" key="10">
    <source>
        <dbReference type="EMBL" id="QEW28002.1"/>
    </source>
</evidence>
<dbReference type="GO" id="GO:0016020">
    <property type="term" value="C:membrane"/>
    <property type="evidence" value="ECO:0007669"/>
    <property type="project" value="TreeGrafter"/>
</dbReference>
<dbReference type="Pfam" id="PF01435">
    <property type="entry name" value="Peptidase_M48"/>
    <property type="match status" value="1"/>
</dbReference>
<evidence type="ECO:0000313" key="9">
    <source>
        <dbReference type="EMBL" id="KRS16000.1"/>
    </source>
</evidence>
<dbReference type="EMBL" id="LAXI01000017">
    <property type="protein sequence ID" value="KRS16000.1"/>
    <property type="molecule type" value="Genomic_DNA"/>
</dbReference>
<evidence type="ECO:0000259" key="8">
    <source>
        <dbReference type="Pfam" id="PF01435"/>
    </source>
</evidence>
<reference evidence="10 12" key="2">
    <citation type="submission" date="2018-08" db="EMBL/GenBank/DDBJ databases">
        <title>Genetic Globetrotter - A new plasmid hitch-hiking vast phylogenetic and geographic distances.</title>
        <authorList>
            <person name="Vollmers J."/>
            <person name="Petersen J."/>
        </authorList>
    </citation>
    <scope>NUCLEOTIDE SEQUENCE [LARGE SCALE GENOMIC DNA]</scope>
    <source>
        <strain evidence="10 12">DSM 26383</strain>
    </source>
</reference>
<dbReference type="EMBL" id="CP031598">
    <property type="protein sequence ID" value="QEW28002.1"/>
    <property type="molecule type" value="Genomic_DNA"/>
</dbReference>
<evidence type="ECO:0000313" key="12">
    <source>
        <dbReference type="Proteomes" id="UP000325785"/>
    </source>
</evidence>
<evidence type="ECO:0000256" key="5">
    <source>
        <dbReference type="ARBA" id="ARBA00023049"/>
    </source>
</evidence>
<dbReference type="PATRIC" id="fig|540747.5.peg.1920"/>
<dbReference type="GO" id="GO:0004222">
    <property type="term" value="F:metalloendopeptidase activity"/>
    <property type="evidence" value="ECO:0007669"/>
    <property type="project" value="InterPro"/>
</dbReference>
<dbReference type="PANTHER" id="PTHR22726">
    <property type="entry name" value="METALLOENDOPEPTIDASE OMA1"/>
    <property type="match status" value="1"/>
</dbReference>
<protein>
    <submittedName>
        <fullName evidence="9">Peptidase M48</fullName>
    </submittedName>
    <submittedName>
        <fullName evidence="10">Zn-dependent protease</fullName>
    </submittedName>
</protein>
<keyword evidence="11" id="KW-1185">Reference proteome</keyword>
<dbReference type="OrthoDB" id="7338723at2"/>
<sequence>MRWLLLSVMIGLAGCVSTAPAPGPNAVARAPQAPGASDINRFRGVVSRVEPVAERICRTRSSAPNCDFHIVLDDREGLQPNAYQTLDKNGRPILAFTRSLLADVQNADQLAFVMSHEAAHHIAGHIPRQQQNAMAGAILMGGLASLSGANSAGIEAAVNMGAGVGARRYSKDFELEADAIGTVIAHESGYDPVLGAEYFMRIADPGDSFLGTHPRNAQRIETVRRVAAGL</sequence>
<organism evidence="9 11">
    <name type="scientific">Roseovarius indicus</name>
    <dbReference type="NCBI Taxonomy" id="540747"/>
    <lineage>
        <taxon>Bacteria</taxon>
        <taxon>Pseudomonadati</taxon>
        <taxon>Pseudomonadota</taxon>
        <taxon>Alphaproteobacteria</taxon>
        <taxon>Rhodobacterales</taxon>
        <taxon>Roseobacteraceae</taxon>
        <taxon>Roseovarius</taxon>
    </lineage>
</organism>
<dbReference type="Proteomes" id="UP000051401">
    <property type="component" value="Unassembled WGS sequence"/>
</dbReference>
<dbReference type="PANTHER" id="PTHR22726:SF1">
    <property type="entry name" value="METALLOENDOPEPTIDASE OMA1, MITOCHONDRIAL"/>
    <property type="match status" value="1"/>
</dbReference>
<evidence type="ECO:0000256" key="4">
    <source>
        <dbReference type="ARBA" id="ARBA00022833"/>
    </source>
</evidence>
<dbReference type="GO" id="GO:0046872">
    <property type="term" value="F:metal ion binding"/>
    <property type="evidence" value="ECO:0007669"/>
    <property type="project" value="UniProtKB-KW"/>
</dbReference>
<dbReference type="AlphaFoldDB" id="A0A0T5P4K2"/>
<keyword evidence="1 6" id="KW-0645">Protease</keyword>
<reference evidence="9 11" key="1">
    <citation type="submission" date="2015-04" db="EMBL/GenBank/DDBJ databases">
        <title>The draft genome sequence of Roseovarius indicus B108T.</title>
        <authorList>
            <person name="Li G."/>
            <person name="Lai Q."/>
            <person name="Shao Z."/>
            <person name="Yan P."/>
        </authorList>
    </citation>
    <scope>NUCLEOTIDE SEQUENCE [LARGE SCALE GENOMIC DNA]</scope>
    <source>
        <strain evidence="9 11">B108</strain>
    </source>
</reference>
<gene>
    <name evidence="10" type="ORF">RIdsm_03827</name>
    <name evidence="9" type="ORF">XM52_20780</name>
</gene>
<evidence type="ECO:0000256" key="3">
    <source>
        <dbReference type="ARBA" id="ARBA00022801"/>
    </source>
</evidence>
<dbReference type="KEGG" id="rid:RIdsm_03827"/>